<gene>
    <name evidence="2" type="ORF">SBRY_30829</name>
</gene>
<protein>
    <submittedName>
        <fullName evidence="2">Uncharacterized protein</fullName>
    </submittedName>
</protein>
<evidence type="ECO:0000256" key="1">
    <source>
        <dbReference type="SAM" id="MobiDB-lite"/>
    </source>
</evidence>
<dbReference type="AlphaFoldDB" id="A0A9W4MFS4"/>
<comment type="caution">
    <text evidence="2">The sequence shown here is derived from an EMBL/GenBank/DDBJ whole genome shotgun (WGS) entry which is preliminary data.</text>
</comment>
<feature type="region of interest" description="Disordered" evidence="1">
    <location>
        <begin position="36"/>
        <end position="77"/>
    </location>
</feature>
<accession>A0A9W4MFS4</accession>
<sequence length="77" mass="8564">MSAPNTAANVCRGTLSQSAREPYSLVVQALTGIEHHRANHARERNRRGRPAPVHQVRAMWPHRVHRAPSARPLQSSA</sequence>
<evidence type="ECO:0000313" key="2">
    <source>
        <dbReference type="EMBL" id="CAG7643509.1"/>
    </source>
</evidence>
<proteinExistence type="predicted"/>
<name>A0A9W4MFS4_9ACTN</name>
<reference evidence="2" key="1">
    <citation type="submission" date="2021-06" db="EMBL/GenBank/DDBJ databases">
        <authorList>
            <person name="Arsene-Ploetze F."/>
        </authorList>
    </citation>
    <scope>NUCLEOTIDE SEQUENCE</scope>
    <source>
        <strain evidence="2">SBRY1</strain>
    </source>
</reference>
<keyword evidence="3" id="KW-1185">Reference proteome</keyword>
<dbReference type="EMBL" id="CAJVAX010000017">
    <property type="protein sequence ID" value="CAG7643509.1"/>
    <property type="molecule type" value="Genomic_DNA"/>
</dbReference>
<dbReference type="Proteomes" id="UP001153328">
    <property type="component" value="Unassembled WGS sequence"/>
</dbReference>
<evidence type="ECO:0000313" key="3">
    <source>
        <dbReference type="Proteomes" id="UP001153328"/>
    </source>
</evidence>
<organism evidence="2 3">
    <name type="scientific">Actinacidiphila bryophytorum</name>
    <dbReference type="NCBI Taxonomy" id="1436133"/>
    <lineage>
        <taxon>Bacteria</taxon>
        <taxon>Bacillati</taxon>
        <taxon>Actinomycetota</taxon>
        <taxon>Actinomycetes</taxon>
        <taxon>Kitasatosporales</taxon>
        <taxon>Streptomycetaceae</taxon>
        <taxon>Actinacidiphila</taxon>
    </lineage>
</organism>